<dbReference type="PROSITE" id="PS00654">
    <property type="entry name" value="PRD_1"/>
    <property type="match status" value="1"/>
</dbReference>
<evidence type="ECO:0000313" key="5">
    <source>
        <dbReference type="Proteomes" id="UP000278746"/>
    </source>
</evidence>
<protein>
    <submittedName>
        <fullName evidence="4">PRD domain-containing protein</fullName>
    </submittedName>
</protein>
<dbReference type="NCBIfam" id="NF047357">
    <property type="entry name" value="antiterm_GlcT"/>
    <property type="match status" value="1"/>
</dbReference>
<dbReference type="RefSeq" id="WP_122897863.1">
    <property type="nucleotide sequence ID" value="NZ_RHIB01000001.1"/>
</dbReference>
<dbReference type="InterPro" id="IPR036634">
    <property type="entry name" value="PRD_sf"/>
</dbReference>
<dbReference type="SMART" id="SM01061">
    <property type="entry name" value="CAT_RBD"/>
    <property type="match status" value="1"/>
</dbReference>
<dbReference type="Pfam" id="PF00874">
    <property type="entry name" value="PRD"/>
    <property type="match status" value="2"/>
</dbReference>
<comment type="similarity">
    <text evidence="1">Belongs to the transcriptional antiterminator BglG family. GlcT subfamily.</text>
</comment>
<comment type="caution">
    <text evidence="4">The sequence shown here is derived from an EMBL/GenBank/DDBJ whole genome shotgun (WGS) entry which is preliminary data.</text>
</comment>
<dbReference type="SUPFAM" id="SSF63520">
    <property type="entry name" value="PTS-regulatory domain, PRD"/>
    <property type="match status" value="2"/>
</dbReference>
<evidence type="ECO:0000256" key="1">
    <source>
        <dbReference type="ARBA" id="ARBA00009115"/>
    </source>
</evidence>
<gene>
    <name evidence="4" type="ORF">EBO34_10130</name>
</gene>
<sequence length="279" mass="32299">MKLTYTIKKTLNNNVVIVSDENNHELIMIGNGIGFSKKKGDPLSDEQYEKVFKLVDEKEQELYKQLLHNVDSQVVQAINDAIRHIQEKLDLPVHEHIHIALTDHIAFAIKRVEQGFDIKNPFLHDTALLYPQEFKIAEEVVDDLNKKLGVNLPKSEVGFVTLHIHSAVSNRSLQEINHHSQLIKKLVEVIESQLEVTVDKESIDYARLVSHLRRVIDRVIDNDLVEVHEKLAEVLKKEYPVCYNLSWKLVKIIQQTIRKPIPEAEIVYITIHLQRLTKQ</sequence>
<dbReference type="SUPFAM" id="SSF50151">
    <property type="entry name" value="SacY-like RNA-binding domain"/>
    <property type="match status" value="1"/>
</dbReference>
<name>A0A3M7TXF3_9BACI</name>
<dbReference type="Proteomes" id="UP000278746">
    <property type="component" value="Unassembled WGS sequence"/>
</dbReference>
<dbReference type="PANTHER" id="PTHR30185">
    <property type="entry name" value="CRYPTIC BETA-GLUCOSIDE BGL OPERON ANTITERMINATOR"/>
    <property type="match status" value="1"/>
</dbReference>
<dbReference type="PROSITE" id="PS51372">
    <property type="entry name" value="PRD_2"/>
    <property type="match status" value="2"/>
</dbReference>
<evidence type="ECO:0000256" key="2">
    <source>
        <dbReference type="ARBA" id="ARBA00022737"/>
    </source>
</evidence>
<keyword evidence="5" id="KW-1185">Reference proteome</keyword>
<feature type="domain" description="PRD" evidence="3">
    <location>
        <begin position="69"/>
        <end position="174"/>
    </location>
</feature>
<dbReference type="Gene3D" id="1.10.1790.10">
    <property type="entry name" value="PRD domain"/>
    <property type="match status" value="1"/>
</dbReference>
<dbReference type="Gene3D" id="1.20.58.1950">
    <property type="match status" value="1"/>
</dbReference>
<organism evidence="4 5">
    <name type="scientific">Alteribacter keqinensis</name>
    <dbReference type="NCBI Taxonomy" id="2483800"/>
    <lineage>
        <taxon>Bacteria</taxon>
        <taxon>Bacillati</taxon>
        <taxon>Bacillota</taxon>
        <taxon>Bacilli</taxon>
        <taxon>Bacillales</taxon>
        <taxon>Bacillaceae</taxon>
        <taxon>Alteribacter</taxon>
    </lineage>
</organism>
<dbReference type="EMBL" id="RHIB01000001">
    <property type="protein sequence ID" value="RNA70256.1"/>
    <property type="molecule type" value="Genomic_DNA"/>
</dbReference>
<dbReference type="Gene3D" id="1.20.890.100">
    <property type="match status" value="1"/>
</dbReference>
<dbReference type="Gene3D" id="2.30.24.10">
    <property type="entry name" value="CAT RNA-binding domain"/>
    <property type="match status" value="1"/>
</dbReference>
<proteinExistence type="inferred from homology"/>
<dbReference type="Pfam" id="PF03123">
    <property type="entry name" value="CAT_RBD"/>
    <property type="match status" value="1"/>
</dbReference>
<dbReference type="InterPro" id="IPR001550">
    <property type="entry name" value="Transcrpt_antitermin_CS"/>
</dbReference>
<dbReference type="GO" id="GO:0003723">
    <property type="term" value="F:RNA binding"/>
    <property type="evidence" value="ECO:0007669"/>
    <property type="project" value="InterPro"/>
</dbReference>
<dbReference type="GO" id="GO:0045893">
    <property type="term" value="P:positive regulation of DNA-templated transcription"/>
    <property type="evidence" value="ECO:0007669"/>
    <property type="project" value="InterPro"/>
</dbReference>
<dbReference type="InterPro" id="IPR050661">
    <property type="entry name" value="BglG_antiterminators"/>
</dbReference>
<dbReference type="InterPro" id="IPR011608">
    <property type="entry name" value="PRD"/>
</dbReference>
<reference evidence="4 5" key="1">
    <citation type="submission" date="2018-10" db="EMBL/GenBank/DDBJ databases">
        <title>Bacillus Keqinensis sp. nov., a moderately halophilic bacterium isolated from a saline-alkaline lake.</title>
        <authorList>
            <person name="Wang H."/>
        </authorList>
    </citation>
    <scope>NUCLEOTIDE SEQUENCE [LARGE SCALE GENOMIC DNA]</scope>
    <source>
        <strain evidence="4 5">KQ-3</strain>
    </source>
</reference>
<evidence type="ECO:0000259" key="3">
    <source>
        <dbReference type="PROSITE" id="PS51372"/>
    </source>
</evidence>
<feature type="domain" description="PRD" evidence="3">
    <location>
        <begin position="175"/>
        <end position="279"/>
    </location>
</feature>
<dbReference type="InterPro" id="IPR036650">
    <property type="entry name" value="CAT_RNA-bd_dom_sf"/>
</dbReference>
<dbReference type="InterPro" id="IPR004341">
    <property type="entry name" value="CAT_RNA-bd_dom"/>
</dbReference>
<dbReference type="OrthoDB" id="9813552at2"/>
<dbReference type="PANTHER" id="PTHR30185:SF16">
    <property type="entry name" value="PROTEIN GLCT"/>
    <property type="match status" value="1"/>
</dbReference>
<accession>A0A3M7TXF3</accession>
<keyword evidence="2" id="KW-0677">Repeat</keyword>
<evidence type="ECO:0000313" key="4">
    <source>
        <dbReference type="EMBL" id="RNA70256.1"/>
    </source>
</evidence>
<dbReference type="AlphaFoldDB" id="A0A3M7TXF3"/>